<accession>A0A6J6B5U2</accession>
<organism evidence="2">
    <name type="scientific">freshwater metagenome</name>
    <dbReference type="NCBI Taxonomy" id="449393"/>
    <lineage>
        <taxon>unclassified sequences</taxon>
        <taxon>metagenomes</taxon>
        <taxon>ecological metagenomes</taxon>
    </lineage>
</organism>
<feature type="region of interest" description="Disordered" evidence="1">
    <location>
        <begin position="1194"/>
        <end position="1216"/>
    </location>
</feature>
<dbReference type="SUPFAM" id="SSF52540">
    <property type="entry name" value="P-loop containing nucleoside triphosphate hydrolases"/>
    <property type="match status" value="1"/>
</dbReference>
<dbReference type="InterPro" id="IPR027417">
    <property type="entry name" value="P-loop_NTPase"/>
</dbReference>
<protein>
    <submittedName>
        <fullName evidence="2">Unannotated protein</fullName>
    </submittedName>
</protein>
<gene>
    <name evidence="2" type="ORF">UFOPK1410_00355</name>
</gene>
<dbReference type="EMBL" id="CAEZSH010000025">
    <property type="protein sequence ID" value="CAB4534452.1"/>
    <property type="molecule type" value="Genomic_DNA"/>
</dbReference>
<sequence>MDSNGSGRIDWNVWLREIREIGFTNTLLNFEPNNVGQIDLERAHPGGLAQLAAARTGVLSNLFRDPLAFSRAYSAAKRIKQRAEILDSQFGIKSLGLVGGLVNLEHDGFDLALPILIWPLTLERKTDDFELRLGEHPRVNPGLVEALEVSYGARVDEGLLLSLLGAGADLLPISVLEYLANLAGPTANLETRRILAVGTFATESIELHADVKQNETPLLRALAGLEAEIQRPTADTSPASETLIISDADIVQRTVVARAIAGDSFAVETLPGCGYTQTVVNTIAGLVAANKRVLVVAPRRQTLSELADRFAGLGLGGLAIRSESTWFDVIAAISRNEKAVASNLDAPLELRTSAESRVSEYLDLLAKRDEKVGLSVSECLVALAKLSLMARAPQTSARIKPQYLLDESHRSSALELLYQAHDLGEFNFASTETAWFQAKFDTQAQVDEALELASRLEKTVLPELTNLLDSFIRKSHFRPAATVEDWGVYLRLFVGIRESLARFVPEVFDRPLDELIAATGPRTAKSELSGSSRRRLKKLAKEYIRPGMSVGDLHVALTAANEQRQAWQQYSLNENKPEVPTGINEALIAYQNFVTDLASLQSHVDDDASAKPLLKMPLLELAKALSSMAADREPLENLEVRNALREQLREQGISALARDLANLKVKREHLAAELDLSWWQSALEHLVARDASVMKYTAEQIDSIEEDFAAADSAVNFESRAHLAYELSLKWHKALADHADQAANLKALLRTKQATFKSLKAAAPDIYGNLVPVVMTSPYLVSRELTEDRFDVALILDAAGTTVAENIAALQRVEQVISFGDEAIAAPDGFEVECHEYSLKRERIVPSVHSAVANSHDLVVLKKSWRPNGQALGALINREFYQNRILFAPTAAEFLGNSNLLIELITSGIGSSTKGTSAVESPDAEVDRVVSLVLKHAAEQPEDSLLVATASKLHADRIDQALRIALKSKAELEEFFDSHGREKFEVTSVASLSHRVADRVIFSIGFGTDGEGRAPEIIGELSAPAGRRHLANLLVSARNSITIVSCFGSEKLQQGGPLNVNNLLAEVLDGSKLAPAEEFDEDPLLQDLSLRLAKLGARVELNLGGQLPLVVSYANKAAAVLPDWNLAGDSISERVRLRPALLKAMGWRVVRVHTFELFADPEALAIRIGESLGMQLTKRPQTLFDVPAFDESDEAWGDRAESNDSRLKNDKPPHWG</sequence>
<name>A0A6J6B5U2_9ZZZZ</name>
<feature type="compositionally biased region" description="Basic and acidic residues" evidence="1">
    <location>
        <begin position="1196"/>
        <end position="1216"/>
    </location>
</feature>
<evidence type="ECO:0000256" key="1">
    <source>
        <dbReference type="SAM" id="MobiDB-lite"/>
    </source>
</evidence>
<dbReference type="Gene3D" id="3.40.50.300">
    <property type="entry name" value="P-loop containing nucleotide triphosphate hydrolases"/>
    <property type="match status" value="1"/>
</dbReference>
<dbReference type="AlphaFoldDB" id="A0A6J6B5U2"/>
<evidence type="ECO:0000313" key="2">
    <source>
        <dbReference type="EMBL" id="CAB4534452.1"/>
    </source>
</evidence>
<reference evidence="2" key="1">
    <citation type="submission" date="2020-05" db="EMBL/GenBank/DDBJ databases">
        <authorList>
            <person name="Chiriac C."/>
            <person name="Salcher M."/>
            <person name="Ghai R."/>
            <person name="Kavagutti S V."/>
        </authorList>
    </citation>
    <scope>NUCLEOTIDE SEQUENCE</scope>
</reference>
<proteinExistence type="predicted"/>